<evidence type="ECO:0000256" key="3">
    <source>
        <dbReference type="ARBA" id="ARBA00022771"/>
    </source>
</evidence>
<feature type="region of interest" description="Disordered" evidence="5">
    <location>
        <begin position="459"/>
        <end position="494"/>
    </location>
</feature>
<feature type="compositionally biased region" description="Pro residues" evidence="5">
    <location>
        <begin position="232"/>
        <end position="251"/>
    </location>
</feature>
<feature type="compositionally biased region" description="Polar residues" evidence="5">
    <location>
        <begin position="147"/>
        <end position="157"/>
    </location>
</feature>
<dbReference type="Proteomes" id="UP000051952">
    <property type="component" value="Unassembled WGS sequence"/>
</dbReference>
<evidence type="ECO:0000313" key="7">
    <source>
        <dbReference type="EMBL" id="CUG92740.1"/>
    </source>
</evidence>
<dbReference type="Pfam" id="PF13901">
    <property type="entry name" value="RH_dom"/>
    <property type="match status" value="2"/>
</dbReference>
<sequence length="711" mass="77666">MTDSLQPTQEELRCAMRQLLLLEQLVEGCGVITDPQRVQLLHLQQVLMSLESDTETLNTALQRVTVKREQLSDIRAAGSATSDDAVEKPPTMSIHDVPDNRILFRCVPVPEEGADDETEGSDGTDEGIDDSSEISVDTPRRGGENGALNTRRLSTSPGGKGGLRSAVSDTSSATTAVETVLGLEGIDGGGSPRPTLSSPSPSEAGSFATTTAPRSPMPAARRSSVVVVSPTGVPPETQPAAKPPPPAAPPKPELLQHVVWQPPAVAIGADAPYEEVDGDTPVKHKLLLLTKGIMRKPRGFDDKDKAMREQGLYCKACLAPLKTSFSAVRLGKSWDAAKFCYYTGYYYCKDCHPCLETSVIPARILNYWDFTPLSVCSDAKNFLELHHDSPMLCLSAVNPKLFELLPFLRAARSLRIQLNILVDIGNKCKVFRAEFFGERPSSTSTSHVTTVDDMVRYNNEQQQHRRSSNASRSSPPRGGHHLSSHQQDQRGPSREEVAYIIPASKRYLVQDSEFWSLADLIDIKSTEDVVQQMDIEEMRRLRDAMGTVDAQGKLNTSASMFRSNSATKFSTAPTAGGFHRSANGAAAAASGGDGTQPGLSECELTKFLKQTRSNMVRHVVQLCRQGSECCFRHAAQLCPLCKKKDFIYIFDLNRTRTCTRCGSCYHRECWQRRKGHHTACVVCISSMVINADQSPRGVADGGDIERGEGNN</sequence>
<dbReference type="OrthoDB" id="1918044at2759"/>
<feature type="compositionally biased region" description="Low complexity" evidence="5">
    <location>
        <begin position="468"/>
        <end position="477"/>
    </location>
</feature>
<dbReference type="AlphaFoldDB" id="A0A0S4JQE0"/>
<feature type="compositionally biased region" description="Low complexity" evidence="5">
    <location>
        <begin position="165"/>
        <end position="180"/>
    </location>
</feature>
<dbReference type="InterPro" id="IPR051366">
    <property type="entry name" value="DEF8"/>
</dbReference>
<keyword evidence="1" id="KW-0479">Metal-binding</keyword>
<dbReference type="SMART" id="SM01175">
    <property type="entry name" value="DUF4206"/>
    <property type="match status" value="1"/>
</dbReference>
<keyword evidence="2" id="KW-0677">Repeat</keyword>
<dbReference type="InterPro" id="IPR025258">
    <property type="entry name" value="RH_dom"/>
</dbReference>
<feature type="region of interest" description="Disordered" evidence="5">
    <location>
        <begin position="111"/>
        <end position="251"/>
    </location>
</feature>
<feature type="compositionally biased region" description="Acidic residues" evidence="5">
    <location>
        <begin position="112"/>
        <end position="132"/>
    </location>
</feature>
<feature type="domain" description="Rubicon Homology" evidence="6">
    <location>
        <begin position="338"/>
        <end position="687"/>
    </location>
</feature>
<feature type="compositionally biased region" description="Low complexity" evidence="5">
    <location>
        <begin position="192"/>
        <end position="202"/>
    </location>
</feature>
<name>A0A0S4JQE0_BODSA</name>
<evidence type="ECO:0000256" key="4">
    <source>
        <dbReference type="ARBA" id="ARBA00022833"/>
    </source>
</evidence>
<evidence type="ECO:0000256" key="2">
    <source>
        <dbReference type="ARBA" id="ARBA00022737"/>
    </source>
</evidence>
<accession>A0A0S4JQE0</accession>
<dbReference type="GO" id="GO:0008270">
    <property type="term" value="F:zinc ion binding"/>
    <property type="evidence" value="ECO:0007669"/>
    <property type="project" value="UniProtKB-KW"/>
</dbReference>
<keyword evidence="3" id="KW-0863">Zinc-finger</keyword>
<keyword evidence="4" id="KW-0862">Zinc</keyword>
<proteinExistence type="predicted"/>
<feature type="region of interest" description="Disordered" evidence="5">
    <location>
        <begin position="74"/>
        <end position="99"/>
    </location>
</feature>
<protein>
    <recommendedName>
        <fullName evidence="6">Rubicon Homology domain-containing protein</fullName>
    </recommendedName>
</protein>
<evidence type="ECO:0000313" key="8">
    <source>
        <dbReference type="Proteomes" id="UP000051952"/>
    </source>
</evidence>
<organism evidence="7 8">
    <name type="scientific">Bodo saltans</name>
    <name type="common">Flagellated protozoan</name>
    <dbReference type="NCBI Taxonomy" id="75058"/>
    <lineage>
        <taxon>Eukaryota</taxon>
        <taxon>Discoba</taxon>
        <taxon>Euglenozoa</taxon>
        <taxon>Kinetoplastea</taxon>
        <taxon>Metakinetoplastina</taxon>
        <taxon>Eubodonida</taxon>
        <taxon>Bodonidae</taxon>
        <taxon>Bodo</taxon>
    </lineage>
</organism>
<gene>
    <name evidence="7" type="ORF">BSAL_39130</name>
</gene>
<keyword evidence="8" id="KW-1185">Reference proteome</keyword>
<dbReference type="EMBL" id="CYKH01002080">
    <property type="protein sequence ID" value="CUG92740.1"/>
    <property type="molecule type" value="Genomic_DNA"/>
</dbReference>
<evidence type="ECO:0000256" key="5">
    <source>
        <dbReference type="SAM" id="MobiDB-lite"/>
    </source>
</evidence>
<reference evidence="8" key="1">
    <citation type="submission" date="2015-09" db="EMBL/GenBank/DDBJ databases">
        <authorList>
            <consortium name="Pathogen Informatics"/>
        </authorList>
    </citation>
    <scope>NUCLEOTIDE SEQUENCE [LARGE SCALE GENOMIC DNA]</scope>
    <source>
        <strain evidence="8">Lake Konstanz</strain>
    </source>
</reference>
<evidence type="ECO:0000259" key="6">
    <source>
        <dbReference type="SMART" id="SM01175"/>
    </source>
</evidence>
<dbReference type="PANTHER" id="PTHR12326">
    <property type="entry name" value="PLECKSTRIN HOMOLOGY DOMAIN CONTAINING PROTEIN"/>
    <property type="match status" value="1"/>
</dbReference>
<dbReference type="PANTHER" id="PTHR12326:SF3">
    <property type="entry name" value="DIFFERENTIALLY EXPRESSED IN FDCP 8 HOMOLOG"/>
    <property type="match status" value="1"/>
</dbReference>
<dbReference type="VEuPathDB" id="TriTrypDB:BSAL_39130"/>
<evidence type="ECO:0000256" key="1">
    <source>
        <dbReference type="ARBA" id="ARBA00022723"/>
    </source>
</evidence>